<accession>A0A843VGS4</accession>
<evidence type="ECO:0000313" key="1">
    <source>
        <dbReference type="EMBL" id="MQL94336.1"/>
    </source>
</evidence>
<dbReference type="AlphaFoldDB" id="A0A843VGS4"/>
<comment type="caution">
    <text evidence="1">The sequence shown here is derived from an EMBL/GenBank/DDBJ whole genome shotgun (WGS) entry which is preliminary data.</text>
</comment>
<name>A0A843VGS4_COLES</name>
<dbReference type="EMBL" id="NMUH01001662">
    <property type="protein sequence ID" value="MQL94336.1"/>
    <property type="molecule type" value="Genomic_DNA"/>
</dbReference>
<dbReference type="Proteomes" id="UP000652761">
    <property type="component" value="Unassembled WGS sequence"/>
</dbReference>
<sequence length="118" mass="12694">MECVRSRRNGRNAPHPHLSIPPSATAFTLLPTDHAIPLEFPAHGLLFFVVFFVGREGFRTVFRELAIPSSFLGTRTVVGCLLPFDSGGFGGAVGLVSSPPGQACDLSFPTTDLYMDVD</sequence>
<protein>
    <submittedName>
        <fullName evidence="1">Uncharacterized protein</fullName>
    </submittedName>
</protein>
<evidence type="ECO:0000313" key="2">
    <source>
        <dbReference type="Proteomes" id="UP000652761"/>
    </source>
</evidence>
<keyword evidence="2" id="KW-1185">Reference proteome</keyword>
<gene>
    <name evidence="1" type="ORF">Taro_026990</name>
</gene>
<proteinExistence type="predicted"/>
<reference evidence="1" key="1">
    <citation type="submission" date="2017-07" db="EMBL/GenBank/DDBJ databases">
        <title>Taro Niue Genome Assembly and Annotation.</title>
        <authorList>
            <person name="Atibalentja N."/>
            <person name="Keating K."/>
            <person name="Fields C.J."/>
        </authorList>
    </citation>
    <scope>NUCLEOTIDE SEQUENCE</scope>
    <source>
        <strain evidence="1">Niue_2</strain>
        <tissue evidence="1">Leaf</tissue>
    </source>
</reference>
<organism evidence="1 2">
    <name type="scientific">Colocasia esculenta</name>
    <name type="common">Wild taro</name>
    <name type="synonym">Arum esculentum</name>
    <dbReference type="NCBI Taxonomy" id="4460"/>
    <lineage>
        <taxon>Eukaryota</taxon>
        <taxon>Viridiplantae</taxon>
        <taxon>Streptophyta</taxon>
        <taxon>Embryophyta</taxon>
        <taxon>Tracheophyta</taxon>
        <taxon>Spermatophyta</taxon>
        <taxon>Magnoliopsida</taxon>
        <taxon>Liliopsida</taxon>
        <taxon>Araceae</taxon>
        <taxon>Aroideae</taxon>
        <taxon>Colocasieae</taxon>
        <taxon>Colocasia</taxon>
    </lineage>
</organism>